<accession>A0AA85JJR4</accession>
<feature type="region of interest" description="Disordered" evidence="1">
    <location>
        <begin position="1"/>
        <end position="24"/>
    </location>
</feature>
<dbReference type="WBParaSite" id="TREG1_26840.1">
    <property type="protein sequence ID" value="TREG1_26840.1"/>
    <property type="gene ID" value="TREG1_26840"/>
</dbReference>
<reference evidence="3" key="2">
    <citation type="submission" date="2023-11" db="UniProtKB">
        <authorList>
            <consortium name="WormBaseParasite"/>
        </authorList>
    </citation>
    <scope>IDENTIFICATION</scope>
</reference>
<proteinExistence type="predicted"/>
<name>A0AA85JJR4_TRIRE</name>
<sequence length="288" mass="32069">MKPNVANDAKDCKKPKAKPKSEGSRSNSLILFNVPVSTDSLLEQRALFDQEQWSNLCGKLGLNISSAKLCRLYRGVHTPQGKPPPLRVTLDSAEEAEKVLLMAQVLALDRSSNIRARQDRPWAVRNMARESPELMPSTSMVVHGVPELETGTACEKHMHDVQQWRWLSSQMAPGASGAISIFRLPRPAHLTLINSPKLLCVTFNSPEQLSISLQRWYETKGKIGGHIRCCESRPRNIRRQQTEALIRPQASVTLERCSSENNSLCLPSVLPKSIEKNYNGPVLSESAN</sequence>
<evidence type="ECO:0000313" key="3">
    <source>
        <dbReference type="WBParaSite" id="TREG1_26840.1"/>
    </source>
</evidence>
<evidence type="ECO:0000313" key="2">
    <source>
        <dbReference type="Proteomes" id="UP000050795"/>
    </source>
</evidence>
<protein>
    <submittedName>
        <fullName evidence="3">Uncharacterized protein</fullName>
    </submittedName>
</protein>
<dbReference type="Proteomes" id="UP000050795">
    <property type="component" value="Unassembled WGS sequence"/>
</dbReference>
<organism evidence="2 3">
    <name type="scientific">Trichobilharzia regenti</name>
    <name type="common">Nasal bird schistosome</name>
    <dbReference type="NCBI Taxonomy" id="157069"/>
    <lineage>
        <taxon>Eukaryota</taxon>
        <taxon>Metazoa</taxon>
        <taxon>Spiralia</taxon>
        <taxon>Lophotrochozoa</taxon>
        <taxon>Platyhelminthes</taxon>
        <taxon>Trematoda</taxon>
        <taxon>Digenea</taxon>
        <taxon>Strigeidida</taxon>
        <taxon>Schistosomatoidea</taxon>
        <taxon>Schistosomatidae</taxon>
        <taxon>Trichobilharzia</taxon>
    </lineage>
</organism>
<feature type="compositionally biased region" description="Basic and acidic residues" evidence="1">
    <location>
        <begin position="8"/>
        <end position="23"/>
    </location>
</feature>
<evidence type="ECO:0000256" key="1">
    <source>
        <dbReference type="SAM" id="MobiDB-lite"/>
    </source>
</evidence>
<dbReference type="AlphaFoldDB" id="A0AA85JJR4"/>
<keyword evidence="2" id="KW-1185">Reference proteome</keyword>
<reference evidence="2" key="1">
    <citation type="submission" date="2022-06" db="EMBL/GenBank/DDBJ databases">
        <authorList>
            <person name="Berger JAMES D."/>
            <person name="Berger JAMES D."/>
        </authorList>
    </citation>
    <scope>NUCLEOTIDE SEQUENCE [LARGE SCALE GENOMIC DNA]</scope>
</reference>